<dbReference type="InterPro" id="IPR038307">
    <property type="entry name" value="StbB_sf"/>
</dbReference>
<dbReference type="Proteomes" id="UP000198919">
    <property type="component" value="Unassembled WGS sequence"/>
</dbReference>
<keyword evidence="5" id="KW-1185">Reference proteome</keyword>
<dbReference type="Gene3D" id="6.10.290.20">
    <property type="match status" value="1"/>
</dbReference>
<sequence>MSIKKQFYYLDFEKKEQKKLLDFLDSRKNRSQSVRDGLTLLSGLEQLDKKLPGMLLSIMCNDGSASEMLQVLSLFTSSTNESVEIRQSFNAQEIVGYQCRTIDEYSPEGQWTPWYPITEERYRKELANLNEKIQVRALYASPQGDSNNEKPVNFQYENKKEEVAQRKNEIPEDNSMSGNTLSNKESINNAAKMFRLK</sequence>
<reference evidence="4" key="2">
    <citation type="submission" date="2016-10" db="EMBL/GenBank/DDBJ databases">
        <authorList>
            <person name="Varghese N."/>
            <person name="Submissions S."/>
        </authorList>
    </citation>
    <scope>NUCLEOTIDE SEQUENCE [LARGE SCALE GENOMIC DNA]</scope>
    <source>
        <strain evidence="4">DSM 17908</strain>
    </source>
</reference>
<reference evidence="3" key="1">
    <citation type="submission" date="2016-10" db="EMBL/GenBank/DDBJ databases">
        <authorList>
            <person name="de Groot N.N."/>
        </authorList>
    </citation>
    <scope>NUCLEOTIDE SEQUENCE [LARGE SCALE GENOMIC DNA]</scope>
    <source>
        <strain evidence="3">DSM 17908</strain>
    </source>
</reference>
<dbReference type="Proteomes" id="UP000224607">
    <property type="component" value="Unassembled WGS sequence"/>
</dbReference>
<proteinExistence type="predicted"/>
<organism evidence="3 4">
    <name type="scientific">Xenorhabdus mauleonii</name>
    <dbReference type="NCBI Taxonomy" id="351675"/>
    <lineage>
        <taxon>Bacteria</taxon>
        <taxon>Pseudomonadati</taxon>
        <taxon>Pseudomonadota</taxon>
        <taxon>Gammaproteobacteria</taxon>
        <taxon>Enterobacterales</taxon>
        <taxon>Morganellaceae</taxon>
        <taxon>Xenorhabdus</taxon>
    </lineage>
</organism>
<name>A0A1I3V6X3_9GAMM</name>
<accession>A0A1I3V6X3</accession>
<dbReference type="RefSeq" id="WP_092512859.1">
    <property type="nucleotide sequence ID" value="NZ_CAWNQB010000013.1"/>
</dbReference>
<dbReference type="STRING" id="351675.SAMN05421680_11982"/>
<dbReference type="AlphaFoldDB" id="A0A1I3V6X3"/>
<gene>
    <name evidence="3" type="ORF">SAMN05421680_11982</name>
    <name evidence="2" type="ORF">Xmau_03792</name>
</gene>
<evidence type="ECO:0000313" key="3">
    <source>
        <dbReference type="EMBL" id="SFJ91178.1"/>
    </source>
</evidence>
<protein>
    <submittedName>
        <fullName evidence="3">Uncharacterized protein</fullName>
    </submittedName>
</protein>
<evidence type="ECO:0000256" key="1">
    <source>
        <dbReference type="SAM" id="MobiDB-lite"/>
    </source>
</evidence>
<dbReference type="EMBL" id="FORG01000019">
    <property type="protein sequence ID" value="SFJ91178.1"/>
    <property type="molecule type" value="Genomic_DNA"/>
</dbReference>
<evidence type="ECO:0000313" key="4">
    <source>
        <dbReference type="Proteomes" id="UP000198919"/>
    </source>
</evidence>
<dbReference type="EMBL" id="NITY01000020">
    <property type="protein sequence ID" value="PHM37576.1"/>
    <property type="molecule type" value="Genomic_DNA"/>
</dbReference>
<feature type="region of interest" description="Disordered" evidence="1">
    <location>
        <begin position="162"/>
        <end position="188"/>
    </location>
</feature>
<evidence type="ECO:0000313" key="5">
    <source>
        <dbReference type="Proteomes" id="UP000224607"/>
    </source>
</evidence>
<feature type="compositionally biased region" description="Polar residues" evidence="1">
    <location>
        <begin position="174"/>
        <end position="188"/>
    </location>
</feature>
<reference evidence="2 5" key="3">
    <citation type="journal article" date="2017" name="Nat. Microbiol.">
        <title>Natural product diversity associated with the nematode symbionts Photorhabdus and Xenorhabdus.</title>
        <authorList>
            <person name="Tobias N.J."/>
            <person name="Wolff H."/>
            <person name="Djahanschiri B."/>
            <person name="Grundmann F."/>
            <person name="Kronenwerth M."/>
            <person name="Shi Y.M."/>
            <person name="Simonyi S."/>
            <person name="Grun P."/>
            <person name="Shapiro-Ilan D."/>
            <person name="Pidot S.J."/>
            <person name="Stinear T.P."/>
            <person name="Ebersberger I."/>
            <person name="Bode H.B."/>
        </authorList>
    </citation>
    <scope>NUCLEOTIDE SEQUENCE [LARGE SCALE GENOMIC DNA]</scope>
    <source>
        <strain evidence="2 5">DSM 17908</strain>
    </source>
</reference>
<evidence type="ECO:0000313" key="2">
    <source>
        <dbReference type="EMBL" id="PHM37576.1"/>
    </source>
</evidence>
<dbReference type="OrthoDB" id="6592185at2"/>